<evidence type="ECO:0000313" key="4">
    <source>
        <dbReference type="Proteomes" id="UP000178495"/>
    </source>
</evidence>
<gene>
    <name evidence="3" type="ORF">A3A43_00855</name>
</gene>
<dbReference type="SUPFAM" id="SSF53271">
    <property type="entry name" value="PRTase-like"/>
    <property type="match status" value="1"/>
</dbReference>
<dbReference type="Pfam" id="PF18912">
    <property type="entry name" value="DZR_2"/>
    <property type="match status" value="1"/>
</dbReference>
<reference evidence="3 4" key="1">
    <citation type="journal article" date="2016" name="Nat. Commun.">
        <title>Thousands of microbial genomes shed light on interconnected biogeochemical processes in an aquifer system.</title>
        <authorList>
            <person name="Anantharaman K."/>
            <person name="Brown C.T."/>
            <person name="Hug L.A."/>
            <person name="Sharon I."/>
            <person name="Castelle C.J."/>
            <person name="Probst A.J."/>
            <person name="Thomas B.C."/>
            <person name="Singh A."/>
            <person name="Wilkins M.J."/>
            <person name="Karaoz U."/>
            <person name="Brodie E.L."/>
            <person name="Williams K.H."/>
            <person name="Hubbard S.S."/>
            <person name="Banfield J.F."/>
        </authorList>
    </citation>
    <scope>NUCLEOTIDE SEQUENCE [LARGE SCALE GENOMIC DNA]</scope>
</reference>
<dbReference type="InterPro" id="IPR051910">
    <property type="entry name" value="ComF/GntX_DNA_util-trans"/>
</dbReference>
<dbReference type="PANTHER" id="PTHR47505:SF1">
    <property type="entry name" value="DNA UTILIZATION PROTEIN YHGH"/>
    <property type="match status" value="1"/>
</dbReference>
<evidence type="ECO:0000313" key="3">
    <source>
        <dbReference type="EMBL" id="OGZ00726.1"/>
    </source>
</evidence>
<dbReference type="InterPro" id="IPR029057">
    <property type="entry name" value="PRTase-like"/>
</dbReference>
<dbReference type="EMBL" id="MHLC01000028">
    <property type="protein sequence ID" value="OGZ00726.1"/>
    <property type="molecule type" value="Genomic_DNA"/>
</dbReference>
<evidence type="ECO:0000259" key="2">
    <source>
        <dbReference type="Pfam" id="PF18912"/>
    </source>
</evidence>
<sequence length="229" mass="24830">MNLRLLLDIFFPPQCVRCGCALKEDDAICAHCLGTIALHDALFCGKCSARLPEGTRVCHAGFPYLLGSAGDYQNDALKSLILGLKFEHVTSAAKPLGDLLVRYAELLPVVLRGRIVIPIPLSARRERERGFNQAALIAERFADHFALSYSADILSRPKHTAPQSELGNFARRRENVKGCFSVAEPWRVAGARIILIDDVSTSGATFLEAATALRKAGAKQILAFAAAKA</sequence>
<dbReference type="STRING" id="1798652.A3A43_00855"/>
<dbReference type="Proteomes" id="UP000178495">
    <property type="component" value="Unassembled WGS sequence"/>
</dbReference>
<dbReference type="CDD" id="cd06223">
    <property type="entry name" value="PRTases_typeI"/>
    <property type="match status" value="1"/>
</dbReference>
<organism evidence="3 4">
    <name type="scientific">Candidatus Liptonbacteria bacterium RIFCSPLOWO2_01_FULL_56_20</name>
    <dbReference type="NCBI Taxonomy" id="1798652"/>
    <lineage>
        <taxon>Bacteria</taxon>
        <taxon>Candidatus Liptoniibacteriota</taxon>
    </lineage>
</organism>
<evidence type="ECO:0000256" key="1">
    <source>
        <dbReference type="ARBA" id="ARBA00008007"/>
    </source>
</evidence>
<protein>
    <recommendedName>
        <fullName evidence="2">Double zinc ribbon domain-containing protein</fullName>
    </recommendedName>
</protein>
<name>A0A1G2CH60_9BACT</name>
<accession>A0A1G2CH60</accession>
<dbReference type="InterPro" id="IPR000836">
    <property type="entry name" value="PRTase_dom"/>
</dbReference>
<proteinExistence type="inferred from homology"/>
<comment type="similarity">
    <text evidence="1">Belongs to the ComF/GntX family.</text>
</comment>
<dbReference type="Gene3D" id="3.40.50.2020">
    <property type="match status" value="1"/>
</dbReference>
<dbReference type="InterPro" id="IPR044005">
    <property type="entry name" value="DZR_2"/>
</dbReference>
<comment type="caution">
    <text evidence="3">The sequence shown here is derived from an EMBL/GenBank/DDBJ whole genome shotgun (WGS) entry which is preliminary data.</text>
</comment>
<dbReference type="PANTHER" id="PTHR47505">
    <property type="entry name" value="DNA UTILIZATION PROTEIN YHGH"/>
    <property type="match status" value="1"/>
</dbReference>
<feature type="domain" description="Double zinc ribbon" evidence="2">
    <location>
        <begin position="6"/>
        <end position="59"/>
    </location>
</feature>
<dbReference type="AlphaFoldDB" id="A0A1G2CH60"/>